<dbReference type="AlphaFoldDB" id="A0A6A3PR82"/>
<dbReference type="Proteomes" id="UP000440732">
    <property type="component" value="Unassembled WGS sequence"/>
</dbReference>
<evidence type="ECO:0000313" key="9">
    <source>
        <dbReference type="Proteomes" id="UP000486351"/>
    </source>
</evidence>
<evidence type="ECO:0000313" key="8">
    <source>
        <dbReference type="Proteomes" id="UP000441208"/>
    </source>
</evidence>
<dbReference type="EMBL" id="QXFY01003995">
    <property type="protein sequence ID" value="KAE9280517.1"/>
    <property type="molecule type" value="Genomic_DNA"/>
</dbReference>
<comment type="caution">
    <text evidence="1">The sequence shown here is derived from an EMBL/GenBank/DDBJ whole genome shotgun (WGS) entry which is preliminary data.</text>
</comment>
<gene>
    <name evidence="4" type="ORF">PF001_g31752</name>
    <name evidence="3" type="ORF">PF006_g26716</name>
    <name evidence="1" type="ORF">PF007_g31931</name>
    <name evidence="5" type="ORF">PF008_g28116</name>
    <name evidence="2" type="ORF">PF010_g30999</name>
</gene>
<dbReference type="EMBL" id="QXFZ01007696">
    <property type="protein sequence ID" value="KAE9056625.1"/>
    <property type="molecule type" value="Genomic_DNA"/>
</dbReference>
<proteinExistence type="predicted"/>
<dbReference type="Proteomes" id="UP000488956">
    <property type="component" value="Unassembled WGS sequence"/>
</dbReference>
<dbReference type="Proteomes" id="UP000486351">
    <property type="component" value="Unassembled WGS sequence"/>
</dbReference>
<evidence type="ECO:0000313" key="5">
    <source>
        <dbReference type="EMBL" id="KAE9280517.1"/>
    </source>
</evidence>
<dbReference type="EMBL" id="QXFX01006481">
    <property type="protein sequence ID" value="KAE9058440.1"/>
    <property type="molecule type" value="Genomic_DNA"/>
</dbReference>
<reference evidence="6 7" key="1">
    <citation type="submission" date="2018-08" db="EMBL/GenBank/DDBJ databases">
        <title>Genomic investigation of the strawberry pathogen Phytophthora fragariae indicates pathogenicity is determined by transcriptional variation in three key races.</title>
        <authorList>
            <person name="Adams T.M."/>
            <person name="Armitage A.D."/>
            <person name="Sobczyk M.K."/>
            <person name="Bates H.J."/>
            <person name="Dunwell J.M."/>
            <person name="Nellist C.F."/>
            <person name="Harrison R.J."/>
        </authorList>
    </citation>
    <scope>NUCLEOTIDE SEQUENCE [LARGE SCALE GENOMIC DNA]</scope>
    <source>
        <strain evidence="4 6">A4</strain>
        <strain evidence="3 7">NOV-5</strain>
        <strain evidence="1 8">NOV-71</strain>
        <strain evidence="5 9">NOV-77</strain>
        <strain evidence="2 10">ONT-3</strain>
    </source>
</reference>
<evidence type="ECO:0000313" key="10">
    <source>
        <dbReference type="Proteomes" id="UP000488956"/>
    </source>
</evidence>
<evidence type="ECO:0000313" key="2">
    <source>
        <dbReference type="EMBL" id="KAE9058440.1"/>
    </source>
</evidence>
<dbReference type="Proteomes" id="UP000441208">
    <property type="component" value="Unassembled WGS sequence"/>
</dbReference>
<sequence length="62" mass="6740">MGKERWLQLCIVATPTLMSGWSTPGLVSTCALTGRHSRVCEKTQCPSSAGKVIQARVKHADR</sequence>
<organism evidence="1 8">
    <name type="scientific">Phytophthora fragariae</name>
    <dbReference type="NCBI Taxonomy" id="53985"/>
    <lineage>
        <taxon>Eukaryota</taxon>
        <taxon>Sar</taxon>
        <taxon>Stramenopiles</taxon>
        <taxon>Oomycota</taxon>
        <taxon>Peronosporomycetes</taxon>
        <taxon>Peronosporales</taxon>
        <taxon>Peronosporaceae</taxon>
        <taxon>Phytophthora</taxon>
    </lineage>
</organism>
<name>A0A6A3PR82_9STRA</name>
<protein>
    <submittedName>
        <fullName evidence="1">Uncharacterized protein</fullName>
    </submittedName>
</protein>
<dbReference type="Proteomes" id="UP000437068">
    <property type="component" value="Unassembled WGS sequence"/>
</dbReference>
<dbReference type="EMBL" id="QXGE01007545">
    <property type="protein sequence ID" value="KAE9263254.1"/>
    <property type="molecule type" value="Genomic_DNA"/>
</dbReference>
<accession>A0A6A3PR82</accession>
<evidence type="ECO:0000313" key="3">
    <source>
        <dbReference type="EMBL" id="KAE9083294.1"/>
    </source>
</evidence>
<dbReference type="EMBL" id="QXGA01003437">
    <property type="protein sequence ID" value="KAE9083294.1"/>
    <property type="molecule type" value="Genomic_DNA"/>
</dbReference>
<evidence type="ECO:0000313" key="4">
    <source>
        <dbReference type="EMBL" id="KAE9263254.1"/>
    </source>
</evidence>
<evidence type="ECO:0000313" key="6">
    <source>
        <dbReference type="Proteomes" id="UP000437068"/>
    </source>
</evidence>
<evidence type="ECO:0000313" key="7">
    <source>
        <dbReference type="Proteomes" id="UP000440732"/>
    </source>
</evidence>
<evidence type="ECO:0000313" key="1">
    <source>
        <dbReference type="EMBL" id="KAE9056625.1"/>
    </source>
</evidence>